<dbReference type="InterPro" id="IPR010982">
    <property type="entry name" value="Lambda_DNA-bd_dom_sf"/>
</dbReference>
<organism evidence="2 3">
    <name type="scientific">Dactylosporangium aurantiacum</name>
    <dbReference type="NCBI Taxonomy" id="35754"/>
    <lineage>
        <taxon>Bacteria</taxon>
        <taxon>Bacillati</taxon>
        <taxon>Actinomycetota</taxon>
        <taxon>Actinomycetes</taxon>
        <taxon>Micromonosporales</taxon>
        <taxon>Micromonosporaceae</taxon>
        <taxon>Dactylosporangium</taxon>
    </lineage>
</organism>
<dbReference type="KEGG" id="daur:Daura_39355"/>
<evidence type="ECO:0000313" key="3">
    <source>
        <dbReference type="Proteomes" id="UP001058003"/>
    </source>
</evidence>
<dbReference type="EMBL" id="CP073767">
    <property type="protein sequence ID" value="UWZ60001.1"/>
    <property type="molecule type" value="Genomic_DNA"/>
</dbReference>
<dbReference type="CDD" id="cd00093">
    <property type="entry name" value="HTH_XRE"/>
    <property type="match status" value="1"/>
</dbReference>
<dbReference type="GO" id="GO:0003677">
    <property type="term" value="F:DNA binding"/>
    <property type="evidence" value="ECO:0007669"/>
    <property type="project" value="InterPro"/>
</dbReference>
<dbReference type="Gene3D" id="1.10.260.40">
    <property type="entry name" value="lambda repressor-like DNA-binding domains"/>
    <property type="match status" value="1"/>
</dbReference>
<dbReference type="PROSITE" id="PS50943">
    <property type="entry name" value="HTH_CROC1"/>
    <property type="match status" value="1"/>
</dbReference>
<keyword evidence="3" id="KW-1185">Reference proteome</keyword>
<sequence length="151" mass="16875">MVKRRYVAGGQVTLAEKLDRLFATVHPPGRGEYSYEEVAAAIRERGVMISHTYIWQLRKGTRDNPTKRHLEALAEFFGVNAAYFLDDEAARRIDEQLELLAALRDNAVRTMALRAAGLSGPSLEAIHGMIEHARRIEGLPDDPPPADVVRN</sequence>
<feature type="domain" description="HTH cro/C1-type" evidence="1">
    <location>
        <begin position="49"/>
        <end position="84"/>
    </location>
</feature>
<proteinExistence type="predicted"/>
<accession>A0A9Q9IR01</accession>
<evidence type="ECO:0000313" key="2">
    <source>
        <dbReference type="EMBL" id="UWZ60001.1"/>
    </source>
</evidence>
<name>A0A9Q9IR01_9ACTN</name>
<dbReference type="SUPFAM" id="SSF47413">
    <property type="entry name" value="lambda repressor-like DNA-binding domains"/>
    <property type="match status" value="1"/>
</dbReference>
<dbReference type="InterPro" id="IPR001387">
    <property type="entry name" value="Cro/C1-type_HTH"/>
</dbReference>
<dbReference type="AlphaFoldDB" id="A0A9Q9IR01"/>
<protein>
    <submittedName>
        <fullName evidence="2">Helix-turn-helix transcriptional regulator</fullName>
    </submittedName>
</protein>
<dbReference type="OrthoDB" id="2679623at2"/>
<evidence type="ECO:0000259" key="1">
    <source>
        <dbReference type="PROSITE" id="PS50943"/>
    </source>
</evidence>
<dbReference type="Proteomes" id="UP001058003">
    <property type="component" value="Chromosome"/>
</dbReference>
<reference evidence="2" key="1">
    <citation type="submission" date="2021-04" db="EMBL/GenBank/DDBJ databases">
        <title>Dactylosporangium aurantiacum NRRL B-8018 full assembly.</title>
        <authorList>
            <person name="Hartkoorn R.C."/>
            <person name="Beaudoing E."/>
            <person name="Hot D."/>
        </authorList>
    </citation>
    <scope>NUCLEOTIDE SEQUENCE</scope>
    <source>
        <strain evidence="2">NRRL B-8018</strain>
    </source>
</reference>
<gene>
    <name evidence="2" type="ORF">Daura_39355</name>
</gene>